<feature type="compositionally biased region" description="Low complexity" evidence="8">
    <location>
        <begin position="772"/>
        <end position="787"/>
    </location>
</feature>
<keyword evidence="4" id="KW-0997">Cell inner membrane</keyword>
<dbReference type="Gene3D" id="3.30.70.1430">
    <property type="entry name" value="Multidrug efflux transporter AcrB pore domain"/>
    <property type="match status" value="2"/>
</dbReference>
<dbReference type="Gene3D" id="1.20.1640.10">
    <property type="entry name" value="Multidrug efflux transporter AcrB transmembrane domain"/>
    <property type="match status" value="2"/>
</dbReference>
<feature type="transmembrane region" description="Helical" evidence="9">
    <location>
        <begin position="431"/>
        <end position="451"/>
    </location>
</feature>
<feature type="transmembrane region" description="Helical" evidence="9">
    <location>
        <begin position="880"/>
        <end position="899"/>
    </location>
</feature>
<gene>
    <name evidence="10" type="ORF">FHR20_001338</name>
</gene>
<keyword evidence="6 9" id="KW-1133">Transmembrane helix</keyword>
<dbReference type="Gene3D" id="3.30.2090.10">
    <property type="entry name" value="Multidrug efflux transporter AcrB TolC docking domain, DN and DC subdomains"/>
    <property type="match status" value="2"/>
</dbReference>
<keyword evidence="5 9" id="KW-0812">Transmembrane</keyword>
<keyword evidence="3" id="KW-1003">Cell membrane</keyword>
<dbReference type="InterPro" id="IPR001036">
    <property type="entry name" value="Acrflvin-R"/>
</dbReference>
<dbReference type="InterPro" id="IPR027463">
    <property type="entry name" value="AcrB_DN_DC_subdom"/>
</dbReference>
<reference evidence="10 11" key="1">
    <citation type="submission" date="2020-03" db="EMBL/GenBank/DDBJ databases">
        <title>Genomic Encyclopedia of Type Strains, Phase IV (KMG-IV): sequencing the most valuable type-strain genomes for metagenomic binning, comparative biology and taxonomic classification.</title>
        <authorList>
            <person name="Goeker M."/>
        </authorList>
    </citation>
    <scope>NUCLEOTIDE SEQUENCE [LARGE SCALE GENOMIC DNA]</scope>
    <source>
        <strain evidence="10 11">DSM 4733</strain>
    </source>
</reference>
<dbReference type="Gene3D" id="3.30.70.1320">
    <property type="entry name" value="Multidrug efflux transporter AcrB pore domain like"/>
    <property type="match status" value="1"/>
</dbReference>
<proteinExistence type="predicted"/>
<dbReference type="FunFam" id="1.20.1640.10:FF:000001">
    <property type="entry name" value="Efflux pump membrane transporter"/>
    <property type="match status" value="1"/>
</dbReference>
<keyword evidence="2" id="KW-0813">Transport</keyword>
<feature type="transmembrane region" description="Helical" evidence="9">
    <location>
        <begin position="522"/>
        <end position="544"/>
    </location>
</feature>
<dbReference type="EMBL" id="JAASQV010000001">
    <property type="protein sequence ID" value="NIJ64407.1"/>
    <property type="molecule type" value="Genomic_DNA"/>
</dbReference>
<evidence type="ECO:0000256" key="6">
    <source>
        <dbReference type="ARBA" id="ARBA00022989"/>
    </source>
</evidence>
<organism evidence="10 11">
    <name type="scientific">Sphingomonas leidyi</name>
    <dbReference type="NCBI Taxonomy" id="68569"/>
    <lineage>
        <taxon>Bacteria</taxon>
        <taxon>Pseudomonadati</taxon>
        <taxon>Pseudomonadota</taxon>
        <taxon>Alphaproteobacteria</taxon>
        <taxon>Sphingomonadales</taxon>
        <taxon>Sphingomonadaceae</taxon>
        <taxon>Sphingomonas</taxon>
    </lineage>
</organism>
<feature type="region of interest" description="Disordered" evidence="8">
    <location>
        <begin position="772"/>
        <end position="797"/>
    </location>
</feature>
<dbReference type="PRINTS" id="PR00702">
    <property type="entry name" value="ACRIFLAVINRP"/>
</dbReference>
<evidence type="ECO:0000256" key="2">
    <source>
        <dbReference type="ARBA" id="ARBA00022448"/>
    </source>
</evidence>
<dbReference type="Gene3D" id="3.30.70.1440">
    <property type="entry name" value="Multidrug efflux transporter AcrB pore domain"/>
    <property type="match status" value="1"/>
</dbReference>
<feature type="transmembrane region" description="Helical" evidence="9">
    <location>
        <begin position="463"/>
        <end position="490"/>
    </location>
</feature>
<evidence type="ECO:0000313" key="10">
    <source>
        <dbReference type="EMBL" id="NIJ64407.1"/>
    </source>
</evidence>
<feature type="transmembrane region" description="Helical" evidence="9">
    <location>
        <begin position="360"/>
        <end position="381"/>
    </location>
</feature>
<keyword evidence="11" id="KW-1185">Reference proteome</keyword>
<keyword evidence="7 9" id="KW-0472">Membrane</keyword>
<name>A0A7X5ZUS9_9SPHN</name>
<dbReference type="SUPFAM" id="SSF82866">
    <property type="entry name" value="Multidrug efflux transporter AcrB transmembrane domain"/>
    <property type="match status" value="2"/>
</dbReference>
<comment type="subcellular location">
    <subcellularLocation>
        <location evidence="1">Cell inner membrane</location>
        <topology evidence="1">Multi-pass membrane protein</topology>
    </subcellularLocation>
</comment>
<feature type="transmembrane region" description="Helical" evidence="9">
    <location>
        <begin position="1010"/>
        <end position="1036"/>
    </location>
</feature>
<sequence>MNLSAPFIRRPVGTLLLTLGLMLAGVAATLSIPVSPLPQIDLPTISVTATLSGASPSNMASSVAAPLEKRLGTIAGVTQMTSASSTGSTRITLQFDLGRDIDGAARDVQAAINAARADLPSTLRTNPTYRKVNPADAPIMILALTSDRRSPAEIFDTVSAIVQQRLLQVEGVGDVELGGAALPSVRVDVNPLAVARYGIPLEDVRAALSASAANRPRGLIEGAGLAWQIYADTPGVRAEDFRDLPVASRNGTLVRLEDIANVHDGPEDVRTMGLFNGQRAVMVVITRQPGANIVATVNAVKAALPRLQASIPADVKLHLASDRTTTIRASLREVEITLLIATLLVVGVVSLFLRSLRATLVPAMAVLTSLLGTVAVIYMLGFSLNNLSLMALTVATGFVVDDAIVVVENIARHIERGMKPVQAALTGAREVGFTVLSISASLIAVFIPLLFMGGVVGRLFREFAVTMSVAVAISLVISLTATPMLAALLLRGEERTPRFAQWFERGFEHVRTRYSHGLDRALAHRGITLALLAATVALNVALIVQAPKGLFPEQDTGSLMGGVHVDQSMSFSAVQSRLVQIVGMVKRDPAVADVVAFTGGSRTGGAFLFIMLKQGKRDPARTVINRLRPQLGRITGVTAFLNPVQDLQTGGRSANSSYQYTLQANDPVTLRAAGTKLVDLMKREPQTFTDVDIDQQDGGSETYLTVDRVAAARLGITNQAIDNALYDAFGQRQAVTLYSGLNQYHVVLGVAPEFSTSPEALNGTYVPAGGSSAAATGSAPVSTTGAGRDASTGNAVNTTPATIVPISTIARWQNNSTPAVVNHQGGEPSATVSFNLPNGVTLGQAAERLIAIQRSAGLPATVHGGFAGNAQLLQQSMGSMPLLILAALVAIYLVLGILYESAIHPITILSTIPSAGVGAVVALMLAGMQLDVIGLIAIILLIGIVKKNAILIIDFALDAERGRGLAPVDAIREAALQRFRPIVMTTLAAALGALPLAIGFGEGAELRQPLGVAIVGGLVAAQFLTLFTTPVVFLALDRFRRRSPHERLLARHGPDEPGLEPA</sequence>
<evidence type="ECO:0000256" key="8">
    <source>
        <dbReference type="SAM" id="MobiDB-lite"/>
    </source>
</evidence>
<dbReference type="Proteomes" id="UP000564677">
    <property type="component" value="Unassembled WGS sequence"/>
</dbReference>
<feature type="transmembrane region" description="Helical" evidence="9">
    <location>
        <begin position="387"/>
        <end position="410"/>
    </location>
</feature>
<feature type="transmembrane region" description="Helical" evidence="9">
    <location>
        <begin position="978"/>
        <end position="998"/>
    </location>
</feature>
<evidence type="ECO:0000256" key="7">
    <source>
        <dbReference type="ARBA" id="ARBA00023136"/>
    </source>
</evidence>
<feature type="transmembrane region" description="Helical" evidence="9">
    <location>
        <begin position="906"/>
        <end position="926"/>
    </location>
</feature>
<dbReference type="AlphaFoldDB" id="A0A7X5ZUS9"/>
<evidence type="ECO:0000256" key="4">
    <source>
        <dbReference type="ARBA" id="ARBA00022519"/>
    </source>
</evidence>
<dbReference type="PANTHER" id="PTHR32063">
    <property type="match status" value="1"/>
</dbReference>
<accession>A0A7X5ZUS9</accession>
<dbReference type="Pfam" id="PF00873">
    <property type="entry name" value="ACR_tran"/>
    <property type="match status" value="1"/>
</dbReference>
<dbReference type="FunFam" id="3.30.70.1430:FF:000001">
    <property type="entry name" value="Efflux pump membrane transporter"/>
    <property type="match status" value="1"/>
</dbReference>
<evidence type="ECO:0000256" key="1">
    <source>
        <dbReference type="ARBA" id="ARBA00004429"/>
    </source>
</evidence>
<dbReference type="RefSeq" id="WP_167298765.1">
    <property type="nucleotide sequence ID" value="NZ_JAASQV010000001.1"/>
</dbReference>
<dbReference type="SUPFAM" id="SSF82714">
    <property type="entry name" value="Multidrug efflux transporter AcrB TolC docking domain, DN and DC subdomains"/>
    <property type="match status" value="2"/>
</dbReference>
<evidence type="ECO:0000256" key="5">
    <source>
        <dbReference type="ARBA" id="ARBA00022692"/>
    </source>
</evidence>
<dbReference type="PANTHER" id="PTHR32063:SF34">
    <property type="entry name" value="MULTIDRUG RESISTANCE PROTEIN MDTC"/>
    <property type="match status" value="1"/>
</dbReference>
<dbReference type="SUPFAM" id="SSF82693">
    <property type="entry name" value="Multidrug efflux transporter AcrB pore domain, PN1, PN2, PC1 and PC2 subdomains"/>
    <property type="match status" value="3"/>
</dbReference>
<evidence type="ECO:0000256" key="3">
    <source>
        <dbReference type="ARBA" id="ARBA00022475"/>
    </source>
</evidence>
<evidence type="ECO:0000313" key="11">
    <source>
        <dbReference type="Proteomes" id="UP000564677"/>
    </source>
</evidence>
<evidence type="ECO:0000256" key="9">
    <source>
        <dbReference type="SAM" id="Phobius"/>
    </source>
</evidence>
<dbReference type="GO" id="GO:0042910">
    <property type="term" value="F:xenobiotic transmembrane transporter activity"/>
    <property type="evidence" value="ECO:0007669"/>
    <property type="project" value="TreeGrafter"/>
</dbReference>
<feature type="transmembrane region" description="Helical" evidence="9">
    <location>
        <begin position="336"/>
        <end position="353"/>
    </location>
</feature>
<dbReference type="GO" id="GO:0005886">
    <property type="term" value="C:plasma membrane"/>
    <property type="evidence" value="ECO:0007669"/>
    <property type="project" value="UniProtKB-SubCell"/>
</dbReference>
<comment type="caution">
    <text evidence="10">The sequence shown here is derived from an EMBL/GenBank/DDBJ whole genome shotgun (WGS) entry which is preliminary data.</text>
</comment>
<feature type="transmembrane region" description="Helical" evidence="9">
    <location>
        <begin position="932"/>
        <end position="957"/>
    </location>
</feature>
<protein>
    <submittedName>
        <fullName evidence="10">Multidrug efflux pump</fullName>
    </submittedName>
</protein>